<dbReference type="GO" id="GO:0006508">
    <property type="term" value="P:proteolysis"/>
    <property type="evidence" value="ECO:0007669"/>
    <property type="project" value="UniProtKB-KW"/>
</dbReference>
<evidence type="ECO:0000256" key="3">
    <source>
        <dbReference type="ARBA" id="ARBA00022670"/>
    </source>
</evidence>
<dbReference type="GO" id="GO:0006526">
    <property type="term" value="P:L-arginine biosynthetic process"/>
    <property type="evidence" value="ECO:0007669"/>
    <property type="project" value="TreeGrafter"/>
</dbReference>
<dbReference type="RefSeq" id="WP_249285152.1">
    <property type="nucleotide sequence ID" value="NZ_JACRSO010000003.1"/>
</dbReference>
<dbReference type="NCBIfam" id="TIGR01887">
    <property type="entry name" value="dipeptidaselike"/>
    <property type="match status" value="1"/>
</dbReference>
<evidence type="ECO:0000313" key="10">
    <source>
        <dbReference type="Proteomes" id="UP000654279"/>
    </source>
</evidence>
<keyword evidence="5" id="KW-0378">Hydrolase</keyword>
<reference evidence="9" key="1">
    <citation type="submission" date="2020-08" db="EMBL/GenBank/DDBJ databases">
        <title>Genome public.</title>
        <authorList>
            <person name="Liu C."/>
            <person name="Sun Q."/>
        </authorList>
    </citation>
    <scope>NUCLEOTIDE SEQUENCE</scope>
    <source>
        <strain evidence="9">NSJ-44</strain>
    </source>
</reference>
<gene>
    <name evidence="9" type="primary">pepV</name>
    <name evidence="9" type="ORF">H8699_07545</name>
</gene>
<dbReference type="SUPFAM" id="SSF55031">
    <property type="entry name" value="Bacterial exopeptidase dimerisation domain"/>
    <property type="match status" value="1"/>
</dbReference>
<dbReference type="InterPro" id="IPR010964">
    <property type="entry name" value="M20A_pepV-rel"/>
</dbReference>
<dbReference type="GO" id="GO:0008270">
    <property type="term" value="F:zinc ion binding"/>
    <property type="evidence" value="ECO:0007669"/>
    <property type="project" value="InterPro"/>
</dbReference>
<keyword evidence="7" id="KW-0224">Dipeptidase</keyword>
<evidence type="ECO:0000256" key="1">
    <source>
        <dbReference type="ARBA" id="ARBA00001947"/>
    </source>
</evidence>
<dbReference type="AlphaFoldDB" id="A0A926HIX3"/>
<dbReference type="PANTHER" id="PTHR43808:SF31">
    <property type="entry name" value="N-ACETYL-L-CITRULLINE DEACETYLASE"/>
    <property type="match status" value="1"/>
</dbReference>
<dbReference type="SUPFAM" id="SSF53187">
    <property type="entry name" value="Zn-dependent exopeptidases"/>
    <property type="match status" value="1"/>
</dbReference>
<evidence type="ECO:0000256" key="4">
    <source>
        <dbReference type="ARBA" id="ARBA00022723"/>
    </source>
</evidence>
<dbReference type="GO" id="GO:0008237">
    <property type="term" value="F:metallopeptidase activity"/>
    <property type="evidence" value="ECO:0007669"/>
    <property type="project" value="UniProtKB-KW"/>
</dbReference>
<comment type="similarity">
    <text evidence="2">Belongs to the peptidase M20A family.</text>
</comment>
<keyword evidence="4" id="KW-0479">Metal-binding</keyword>
<keyword evidence="8" id="KW-0482">Metalloprotease</keyword>
<evidence type="ECO:0000256" key="6">
    <source>
        <dbReference type="ARBA" id="ARBA00022833"/>
    </source>
</evidence>
<protein>
    <submittedName>
        <fullName evidence="9">Dipeptidase PepV</fullName>
    </submittedName>
</protein>
<dbReference type="EMBL" id="JACRSO010000003">
    <property type="protein sequence ID" value="MBC8529277.1"/>
    <property type="molecule type" value="Genomic_DNA"/>
</dbReference>
<dbReference type="GO" id="GO:0016805">
    <property type="term" value="F:dipeptidase activity"/>
    <property type="evidence" value="ECO:0007669"/>
    <property type="project" value="UniProtKB-KW"/>
</dbReference>
<evidence type="ECO:0000256" key="8">
    <source>
        <dbReference type="ARBA" id="ARBA00023049"/>
    </source>
</evidence>
<keyword evidence="6" id="KW-0862">Zinc</keyword>
<evidence type="ECO:0000313" key="9">
    <source>
        <dbReference type="EMBL" id="MBC8529277.1"/>
    </source>
</evidence>
<dbReference type="Proteomes" id="UP000654279">
    <property type="component" value="Unassembled WGS sequence"/>
</dbReference>
<sequence length="469" mass="50533">MDRLNQYLEQHRDQIVTQLQGLCRIPSVEGQPLPGKPFGQACDDALNYMLNLSSSLGFKTGNVDGYAGWAEYGEGDETLGILCHLDVVPEGEGWSVPPYEAVVKDGRVYARGADDNKGPTIASLYAMKAVMESGARFTRKVRFIFGINEETGWKDMAYYAQKLPMPDLGIVPDGVFPLINTEKGVVHFSIKKAFDEDDVRACPVISISAGTVANVVPEKASATLRLDGIDQDLLRAAAKAVAQDRKLIATMKKEDGVLHLLFEGKSAHGASPDEGNNAAAGLLLCLEKVLGRDSVASAIRLLSAQAIDTDGAGLQIKLHDDVSGDLTCNLGVLRYESGVLEAIVDIRFPITFDEEKDIRQNILSALSPCGFEVTKLHGHAPLHMPKDHPLIQTLLKVYEEQTGLEGYTVTIGGGTYARALKNAVAFGFSLPGKEGVAHQKDEYVEIDSLLLGARVYAHAIAALATDGVN</sequence>
<keyword evidence="10" id="KW-1185">Reference proteome</keyword>
<accession>A0A926HIX3</accession>
<dbReference type="InterPro" id="IPR036264">
    <property type="entry name" value="Bact_exopeptidase_dim_dom"/>
</dbReference>
<evidence type="ECO:0000256" key="2">
    <source>
        <dbReference type="ARBA" id="ARBA00006247"/>
    </source>
</evidence>
<keyword evidence="3" id="KW-0645">Protease</keyword>
<dbReference type="NCBIfam" id="NF005591">
    <property type="entry name" value="PRK07318.1"/>
    <property type="match status" value="1"/>
</dbReference>
<name>A0A926HIX3_9FIRM</name>
<dbReference type="Gene3D" id="3.30.70.360">
    <property type="match status" value="2"/>
</dbReference>
<comment type="cofactor">
    <cofactor evidence="1">
        <name>Zn(2+)</name>
        <dbReference type="ChEBI" id="CHEBI:29105"/>
    </cofactor>
</comment>
<dbReference type="InterPro" id="IPR002933">
    <property type="entry name" value="Peptidase_M20"/>
</dbReference>
<dbReference type="Pfam" id="PF01546">
    <property type="entry name" value="Peptidase_M20"/>
    <property type="match status" value="1"/>
</dbReference>
<evidence type="ECO:0000256" key="7">
    <source>
        <dbReference type="ARBA" id="ARBA00022997"/>
    </source>
</evidence>
<dbReference type="InterPro" id="IPR050072">
    <property type="entry name" value="Peptidase_M20A"/>
</dbReference>
<organism evidence="9 10">
    <name type="scientific">Luoshenia tenuis</name>
    <dbReference type="NCBI Taxonomy" id="2763654"/>
    <lineage>
        <taxon>Bacteria</taxon>
        <taxon>Bacillati</taxon>
        <taxon>Bacillota</taxon>
        <taxon>Clostridia</taxon>
        <taxon>Christensenellales</taxon>
        <taxon>Christensenellaceae</taxon>
        <taxon>Luoshenia</taxon>
    </lineage>
</organism>
<dbReference type="CDD" id="cd03888">
    <property type="entry name" value="M20_PepV"/>
    <property type="match status" value="1"/>
</dbReference>
<evidence type="ECO:0000256" key="5">
    <source>
        <dbReference type="ARBA" id="ARBA00022801"/>
    </source>
</evidence>
<dbReference type="PANTHER" id="PTHR43808">
    <property type="entry name" value="ACETYLORNITHINE DEACETYLASE"/>
    <property type="match status" value="1"/>
</dbReference>
<comment type="caution">
    <text evidence="9">The sequence shown here is derived from an EMBL/GenBank/DDBJ whole genome shotgun (WGS) entry which is preliminary data.</text>
</comment>
<dbReference type="Gene3D" id="3.40.630.10">
    <property type="entry name" value="Zn peptidases"/>
    <property type="match status" value="1"/>
</dbReference>
<proteinExistence type="inferred from homology"/>
<dbReference type="GO" id="GO:0008777">
    <property type="term" value="F:acetylornithine deacetylase activity"/>
    <property type="evidence" value="ECO:0007669"/>
    <property type="project" value="TreeGrafter"/>
</dbReference>